<feature type="region of interest" description="Disordered" evidence="5">
    <location>
        <begin position="509"/>
        <end position="791"/>
    </location>
</feature>
<feature type="compositionally biased region" description="Basic and acidic residues" evidence="5">
    <location>
        <begin position="509"/>
        <end position="520"/>
    </location>
</feature>
<feature type="region of interest" description="Disordered" evidence="5">
    <location>
        <begin position="884"/>
        <end position="912"/>
    </location>
</feature>
<dbReference type="PANTHER" id="PTHR12308:SF73">
    <property type="entry name" value="ANOCTAMIN"/>
    <property type="match status" value="1"/>
</dbReference>
<feature type="compositionally biased region" description="Basic and acidic residues" evidence="5">
    <location>
        <begin position="1396"/>
        <end position="1424"/>
    </location>
</feature>
<evidence type="ECO:0000256" key="1">
    <source>
        <dbReference type="ARBA" id="ARBA00004141"/>
    </source>
</evidence>
<accession>A0A0G4G1D5</accession>
<feature type="compositionally biased region" description="Gly residues" evidence="5">
    <location>
        <begin position="1788"/>
        <end position="1803"/>
    </location>
</feature>
<evidence type="ECO:0000256" key="2">
    <source>
        <dbReference type="ARBA" id="ARBA00022692"/>
    </source>
</evidence>
<gene>
    <name evidence="8" type="ORF">Cvel_19744</name>
</gene>
<dbReference type="PANTHER" id="PTHR12308">
    <property type="entry name" value="ANOCTAMIN"/>
    <property type="match status" value="1"/>
</dbReference>
<feature type="region of interest" description="Disordered" evidence="5">
    <location>
        <begin position="1301"/>
        <end position="1320"/>
    </location>
</feature>
<feature type="transmembrane region" description="Helical" evidence="6">
    <location>
        <begin position="1488"/>
        <end position="1511"/>
    </location>
</feature>
<dbReference type="GO" id="GO:0005254">
    <property type="term" value="F:chloride channel activity"/>
    <property type="evidence" value="ECO:0007669"/>
    <property type="project" value="TreeGrafter"/>
</dbReference>
<evidence type="ECO:0000256" key="5">
    <source>
        <dbReference type="SAM" id="MobiDB-lite"/>
    </source>
</evidence>
<feature type="region of interest" description="Disordered" evidence="5">
    <location>
        <begin position="1386"/>
        <end position="1448"/>
    </location>
</feature>
<feature type="region of interest" description="Disordered" evidence="5">
    <location>
        <begin position="1648"/>
        <end position="1699"/>
    </location>
</feature>
<feature type="transmembrane region" description="Helical" evidence="6">
    <location>
        <begin position="1096"/>
        <end position="1120"/>
    </location>
</feature>
<feature type="compositionally biased region" description="Low complexity" evidence="5">
    <location>
        <begin position="574"/>
        <end position="590"/>
    </location>
</feature>
<feature type="compositionally biased region" description="Low complexity" evidence="5">
    <location>
        <begin position="1804"/>
        <end position="1818"/>
    </location>
</feature>
<feature type="region of interest" description="Disordered" evidence="5">
    <location>
        <begin position="1780"/>
        <end position="1870"/>
    </location>
</feature>
<feature type="compositionally biased region" description="Basic and acidic residues" evidence="5">
    <location>
        <begin position="676"/>
        <end position="694"/>
    </location>
</feature>
<keyword evidence="3 6" id="KW-1133">Transmembrane helix</keyword>
<feature type="compositionally biased region" description="Basic and acidic residues" evidence="5">
    <location>
        <begin position="733"/>
        <end position="744"/>
    </location>
</feature>
<sequence length="1870" mass="208161">VLTKLILHCQLDVRVVPSADNEKTFVLIRADEEAVLREAERTRIPARVQAESADPSALEPSNEDFMSLLEALPDLYLRKPEHFDPEVVVRMIQLYKRCVEKEASAHCERRPVAASVSSYLDWFRRDGRDILQELAEEQRVALNLEDPEIIDPQAAGGREEDLPGENGSRVAPSPSLGPPLVSHKEFVDTLDSLVEETRADRKSEDAGMPTAAVNESKAIVVVRQLRALLDRLPSRQQKRKWIERYLHQRGKEEVKDDWDILQERIDWQTIRWTDAFKRYLSVRIHLPELPVTEAIMIANDSPWPCLPEPVSSLWNLLGFRQPPSQFVPFHRTNGLMSHWQRDVVIRDHQLTPPPAVSTNDSAVGKKGAEGGLPSSSSPSGVQLTSSRGDFGRPSPQSPSSPPSSSSLSSAFETIGSEAWRLKLVASIVSRQVDCQQLIKRGAALCFFPLETHRKFASPDLLYACSTDRRLRPMTEERQHARRSVAIDVFLSELAVSEGIGEWAVTITKEERERERELKNQKRERRRALKTNPKSKMGGMERAKRGGNEKDVSAGKKEEEREEEDNVQNERDQNLPVSSPLSDPPLHVSSLGHPSSSAFIPSTFSDSRNHSSSSASSSSSSAQDRERQTSRQRLGEAPQGFVEDSESDSDTLPIEIPLARPQSHASFSRCCFPTDHAVGRGREKDQREMEEKELRPSPSPSEYSSMRGGKNEEEEQRKNWEGDLEEETIGVRGKVHERLSADERGRRRRRGRERKEVSSSSSSSSERSTRRKPSSSLPVEPPHRVSVEPLSFHDGVREVSEVGEEMANFDGGEGCGAVEEKSKGFCVEEALDIERGAGVRDNERKQGRRKKSVRFNEGSVVLAEGVEKEERTEGTLHSAKENGTRLGGVRKRKGDRMTTDAEKENAEERRMGERKKMQLEVLDTSQVQESVSSFRYMHLLDSLSRDLPKRSFGSRVSGFFSTLRLQMPVMAFADYFGETVAIYFAFISHVTVALIPAAVLGLVPFFVQQVHASAHKNPVRISMDMFFSLTMLVWAVSTVIAWERKEKVLMLEMGMDSESIRRVRQVRSGFYGDTKRSPTNGRETTVDFPASIRNARMVVSAVAVSLFLVASMWASLYIATLRSEWSEQGQREEQSGQRKEGTRFWQRNAVLVATFINYMVNSGLSKIVRTFATVQLADWCNIKYQDSYECLVYLCTFAIDFMVVFFPFVYTAFFKPYFEGCITRAPGALLFGETKFVRPDATPPPDCSDELQKQLLSTYFVQLSLNVVELAWPSGVALVSRILNLRRLEQRWRQLRARMTELGPEGGGEMSPSWGEKREEGGNGFVQQAACQMDINGETENGFRKGRKEAVGMGGDGGRARECSQKFELGELCVDTSGASSAALYRRHHQQVGGAQRGEERGRECQGGEEKDEKKRQRIRTDSNQKPKSLQGLHGFGGMSHETPPPSSDSSAFSMEVLVELQLQKAEYTSPNGGLDGIFEDFAEVMLHFAYVCLFVVAFPIAPLLTFFFFVLEAKVDAFKVFHLHRRPVPESCQGIGPWSLVLPVLLVFASIVNAALMSYVFQSFDFLLELAFPVIVQGTDGEGEGNQGKKRGLPPGVGIFKQPPERHLAFAVCLLFFLFIISLLYTLIGKNPPRCQLLTERTRVRAETLETETETETGTEKQNQGEGLASRGQKRERKGGGEGEGEGGHSHSFVGDGGEGWRDARTAVTLRCLSRLLEAESSVEKKWQQHHLVERPEVYGASETFLSKANARRVSEAQELGRRATWQQATTARRACTVPLSLSQSPEPGGGSSFHGGAKGVGGVPSSVGGSTGVWSRSHVMNNSDSSLFDPSASSSAAAHTGSPGMPLSSSWRKGPVNGSLDGGSALEIV</sequence>
<dbReference type="Pfam" id="PF04547">
    <property type="entry name" value="Anoctamin"/>
    <property type="match status" value="1"/>
</dbReference>
<proteinExistence type="predicted"/>
<organism evidence="8">
    <name type="scientific">Chromera velia CCMP2878</name>
    <dbReference type="NCBI Taxonomy" id="1169474"/>
    <lineage>
        <taxon>Eukaryota</taxon>
        <taxon>Sar</taxon>
        <taxon>Alveolata</taxon>
        <taxon>Colpodellida</taxon>
        <taxon>Chromeraceae</taxon>
        <taxon>Chromera</taxon>
    </lineage>
</organism>
<evidence type="ECO:0000259" key="7">
    <source>
        <dbReference type="Pfam" id="PF04547"/>
    </source>
</evidence>
<feature type="region of interest" description="Disordered" evidence="5">
    <location>
        <begin position="154"/>
        <end position="180"/>
    </location>
</feature>
<comment type="subcellular location">
    <subcellularLocation>
        <location evidence="1">Membrane</location>
        <topology evidence="1">Multi-pass membrane protein</topology>
    </subcellularLocation>
</comment>
<evidence type="ECO:0000313" key="8">
    <source>
        <dbReference type="EMBL" id="CEM21806.1"/>
    </source>
</evidence>
<feature type="domain" description="Anoctamin transmembrane" evidence="7">
    <location>
        <begin position="973"/>
        <end position="1637"/>
    </location>
</feature>
<feature type="compositionally biased region" description="Basic and acidic residues" evidence="5">
    <location>
        <begin position="1678"/>
        <end position="1689"/>
    </location>
</feature>
<feature type="compositionally biased region" description="Basic and acidic residues" evidence="5">
    <location>
        <begin position="894"/>
        <end position="912"/>
    </location>
</feature>
<evidence type="ECO:0000256" key="4">
    <source>
        <dbReference type="ARBA" id="ARBA00023136"/>
    </source>
</evidence>
<feature type="transmembrane region" description="Helical" evidence="6">
    <location>
        <begin position="1018"/>
        <end position="1041"/>
    </location>
</feature>
<keyword evidence="4 6" id="KW-0472">Membrane</keyword>
<dbReference type="InterPro" id="IPR007632">
    <property type="entry name" value="Anoctamin"/>
</dbReference>
<feature type="transmembrane region" description="Helical" evidence="6">
    <location>
        <begin position="979"/>
        <end position="1006"/>
    </location>
</feature>
<feature type="compositionally biased region" description="Low complexity" evidence="5">
    <location>
        <begin position="601"/>
        <end position="620"/>
    </location>
</feature>
<feature type="transmembrane region" description="Helical" evidence="6">
    <location>
        <begin position="1190"/>
        <end position="1209"/>
    </location>
</feature>
<dbReference type="InterPro" id="IPR049452">
    <property type="entry name" value="Anoctamin_TM"/>
</dbReference>
<feature type="compositionally biased region" description="Basic and acidic residues" evidence="5">
    <location>
        <begin position="538"/>
        <end position="558"/>
    </location>
</feature>
<dbReference type="EMBL" id="CDMZ01000804">
    <property type="protein sequence ID" value="CEM21806.1"/>
    <property type="molecule type" value="Genomic_DNA"/>
</dbReference>
<feature type="transmembrane region" description="Helical" evidence="6">
    <location>
        <begin position="1608"/>
        <end position="1628"/>
    </location>
</feature>
<feature type="region of interest" description="Disordered" evidence="5">
    <location>
        <begin position="350"/>
        <end position="408"/>
    </location>
</feature>
<evidence type="ECO:0000256" key="6">
    <source>
        <dbReference type="SAM" id="Phobius"/>
    </source>
</evidence>
<dbReference type="GO" id="GO:0016020">
    <property type="term" value="C:membrane"/>
    <property type="evidence" value="ECO:0007669"/>
    <property type="project" value="UniProtKB-SubCell"/>
</dbReference>
<keyword evidence="2 6" id="KW-0812">Transmembrane</keyword>
<feature type="compositionally biased region" description="Polar residues" evidence="5">
    <location>
        <begin position="1819"/>
        <end position="1829"/>
    </location>
</feature>
<name>A0A0G4G1D5_9ALVE</name>
<reference evidence="8" key="1">
    <citation type="submission" date="2014-11" db="EMBL/GenBank/DDBJ databases">
        <authorList>
            <person name="Otto D Thomas"/>
            <person name="Naeem Raeece"/>
        </authorList>
    </citation>
    <scope>NUCLEOTIDE SEQUENCE</scope>
</reference>
<feature type="compositionally biased region" description="Basic and acidic residues" evidence="5">
    <location>
        <begin position="708"/>
        <end position="720"/>
    </location>
</feature>
<protein>
    <recommendedName>
        <fullName evidence="7">Anoctamin transmembrane domain-containing protein</fullName>
    </recommendedName>
</protein>
<feature type="non-terminal residue" evidence="8">
    <location>
        <position position="1"/>
    </location>
</feature>
<feature type="transmembrane region" description="Helical" evidence="6">
    <location>
        <begin position="1540"/>
        <end position="1561"/>
    </location>
</feature>
<dbReference type="VEuPathDB" id="CryptoDB:Cvel_19744"/>
<evidence type="ECO:0000256" key="3">
    <source>
        <dbReference type="ARBA" id="ARBA00022989"/>
    </source>
</evidence>